<evidence type="ECO:0000313" key="4">
    <source>
        <dbReference type="EMBL" id="AAM02189.1"/>
    </source>
</evidence>
<protein>
    <submittedName>
        <fullName evidence="4">Predicted membrane protein</fullName>
    </submittedName>
</protein>
<accession>Q8TWQ6</accession>
<feature type="transmembrane region" description="Helical" evidence="2">
    <location>
        <begin position="61"/>
        <end position="79"/>
    </location>
</feature>
<dbReference type="AlphaFoldDB" id="Q8TWQ6"/>
<dbReference type="Pfam" id="PF09843">
    <property type="entry name" value="DUF2070"/>
    <property type="match status" value="1"/>
</dbReference>
<feature type="domain" description="DUF2070" evidence="3">
    <location>
        <begin position="49"/>
        <end position="593"/>
    </location>
</feature>
<dbReference type="PaxDb" id="190192-MK0976"/>
<evidence type="ECO:0000259" key="3">
    <source>
        <dbReference type="Pfam" id="PF09843"/>
    </source>
</evidence>
<dbReference type="EMBL" id="AE009439">
    <property type="protein sequence ID" value="AAM02189.1"/>
    <property type="molecule type" value="Genomic_DNA"/>
</dbReference>
<feature type="transmembrane region" description="Helical" evidence="2">
    <location>
        <begin position="577"/>
        <end position="598"/>
    </location>
</feature>
<proteinExistence type="predicted"/>
<feature type="transmembrane region" description="Helical" evidence="2">
    <location>
        <begin position="115"/>
        <end position="137"/>
    </location>
</feature>
<name>Q8TWQ6_METKA</name>
<organism evidence="4 5">
    <name type="scientific">Methanopyrus kandleri (strain AV19 / DSM 6324 / JCM 9639 / NBRC 100938)</name>
    <dbReference type="NCBI Taxonomy" id="190192"/>
    <lineage>
        <taxon>Archaea</taxon>
        <taxon>Methanobacteriati</taxon>
        <taxon>Methanobacteriota</taxon>
        <taxon>Methanomada group</taxon>
        <taxon>Methanopyri</taxon>
        <taxon>Methanopyrales</taxon>
        <taxon>Methanopyraceae</taxon>
        <taxon>Methanopyrus</taxon>
    </lineage>
</organism>
<dbReference type="HOGENOM" id="CLU_454659_0_0_2"/>
<reference evidence="4 5" key="1">
    <citation type="journal article" date="2002" name="Proc. Natl. Acad. Sci. U.S.A.">
        <title>The complete genome of hyperthermophile Methanopyrus kandleri AV19 and monophyly of archaeal methanogens.</title>
        <authorList>
            <person name="Slesarev A.I."/>
            <person name="Mezhevaya K.V."/>
            <person name="Makarova K.S."/>
            <person name="Polushin N.N."/>
            <person name="Shcherbinina O.V."/>
            <person name="Shakhova V.V."/>
            <person name="Belova G.I."/>
            <person name="Aravind L."/>
            <person name="Natale D.A."/>
            <person name="Rogozin I.B."/>
            <person name="Tatusov R.L."/>
            <person name="Wolf Y.I."/>
            <person name="Stetter K.O."/>
            <person name="Malykh A.G."/>
            <person name="Koonin E.V."/>
            <person name="Kozyavkin S.A."/>
        </authorList>
    </citation>
    <scope>NUCLEOTIDE SEQUENCE [LARGE SCALE GENOMIC DNA]</scope>
    <source>
        <strain evidence="5">AV19 / DSM 6324 / JCM 9639 / NBRC 100938</strain>
    </source>
</reference>
<evidence type="ECO:0000256" key="2">
    <source>
        <dbReference type="SAM" id="Phobius"/>
    </source>
</evidence>
<keyword evidence="2" id="KW-0472">Membrane</keyword>
<dbReference type="InterPro" id="IPR019204">
    <property type="entry name" value="DUF2070_membrane"/>
</dbReference>
<dbReference type="InParanoid" id="Q8TWQ6"/>
<keyword evidence="2" id="KW-0812">Transmembrane</keyword>
<evidence type="ECO:0000256" key="1">
    <source>
        <dbReference type="SAM" id="MobiDB-lite"/>
    </source>
</evidence>
<feature type="transmembrane region" description="Helical" evidence="2">
    <location>
        <begin position="157"/>
        <end position="178"/>
    </location>
</feature>
<dbReference type="STRING" id="190192.MK0976"/>
<keyword evidence="2" id="KW-1133">Transmembrane helix</keyword>
<dbReference type="EnsemblBacteria" id="AAM02189">
    <property type="protein sequence ID" value="AAM02189"/>
    <property type="gene ID" value="MK0976"/>
</dbReference>
<evidence type="ECO:0000313" key="5">
    <source>
        <dbReference type="Proteomes" id="UP000001826"/>
    </source>
</evidence>
<sequence length="600" mass="65017">MLRRIPRPYTRTRPLLPPSGPSPVGTFDDHLFPRTRTLPHGSPGGTRPLARLMRLSFRLPSLRDCVLGWILLLGISALYSPHLTVYVTLPALASFVILLLDRLAKRDVPPNRWPFVGLVYAVPLVLSVPLGTVAVAVTKGVMSTFLTLALLGTVRSGVLRAVPVLAYLVIDSLALATLTGVPLPPLLLASLTGGVVGAAVVAVVDTLTLASLGIRTTDAFGEFLSFKSGRDHSLHSLFRGMETRTRVRVPVRVFAFMTKNGDVKGCFVIPWIHPGPLGDVGGGDLPGRIVRRLLKEGIVPLVFHSTTTHDFNPVDRREAGKIVEETVRLVREAADREGCSVGSAPVRGEETDSVGQILGDRLFLVLSKYPEPSDDIDAATGIALERETGGWVADCHNCFGDPDRGRVYAFSEDFWRLMRDARRISERVEPTPGLRAGFDHADPGLDPETGLGSGGVSVAAVEADGTRTLYVVFDSNSIVRELKEEVERTLRDLAEEVVVCTSDSHEVNPRGYNPLGQIMGRNDKRRLLKAVRCAAEGAIEDLEECEVVPVEGWVKVEVTGPGSFQRLVHSVETTRTVIGVLLPTAFLGVALLSLLFGIRT</sequence>
<dbReference type="KEGG" id="mka:MK0976"/>
<dbReference type="Proteomes" id="UP000001826">
    <property type="component" value="Chromosome"/>
</dbReference>
<feature type="region of interest" description="Disordered" evidence="1">
    <location>
        <begin position="1"/>
        <end position="24"/>
    </location>
</feature>
<gene>
    <name evidence="4" type="ordered locus">MK0976</name>
</gene>
<keyword evidence="5" id="KW-1185">Reference proteome</keyword>